<reference evidence="4 5" key="1">
    <citation type="submission" date="2023-08" db="EMBL/GenBank/DDBJ databases">
        <title>Black Yeasts Isolated from many extreme environments.</title>
        <authorList>
            <person name="Coleine C."/>
            <person name="Stajich J.E."/>
            <person name="Selbmann L."/>
        </authorList>
    </citation>
    <scope>NUCLEOTIDE SEQUENCE [LARGE SCALE GENOMIC DNA]</scope>
    <source>
        <strain evidence="4 5">CCFEE 5792</strain>
    </source>
</reference>
<dbReference type="SUPFAM" id="SSF51412">
    <property type="entry name" value="Inosine monophosphate dehydrogenase (IMPDH)"/>
    <property type="match status" value="1"/>
</dbReference>
<keyword evidence="2" id="KW-0288">FMN</keyword>
<keyword evidence="3" id="KW-0560">Oxidoreductase</keyword>
<dbReference type="AlphaFoldDB" id="A0AAV9MSI3"/>
<evidence type="ECO:0000313" key="4">
    <source>
        <dbReference type="EMBL" id="KAK5044472.1"/>
    </source>
</evidence>
<comment type="caution">
    <text evidence="4">The sequence shown here is derived from an EMBL/GenBank/DDBJ whole genome shotgun (WGS) entry which is preliminary data.</text>
</comment>
<dbReference type="InterPro" id="IPR013785">
    <property type="entry name" value="Aldolase_TIM"/>
</dbReference>
<dbReference type="RefSeq" id="XP_064700133.1">
    <property type="nucleotide sequence ID" value="XM_064854287.1"/>
</dbReference>
<evidence type="ECO:0000256" key="1">
    <source>
        <dbReference type="ARBA" id="ARBA00022630"/>
    </source>
</evidence>
<evidence type="ECO:0000256" key="2">
    <source>
        <dbReference type="ARBA" id="ARBA00022643"/>
    </source>
</evidence>
<dbReference type="GO" id="GO:0018580">
    <property type="term" value="F:nitronate monooxygenase activity"/>
    <property type="evidence" value="ECO:0007669"/>
    <property type="project" value="InterPro"/>
</dbReference>
<dbReference type="PANTHER" id="PTHR32332">
    <property type="entry name" value="2-NITROPROPANE DIOXYGENASE"/>
    <property type="match status" value="1"/>
</dbReference>
<dbReference type="PANTHER" id="PTHR32332:SF31">
    <property type="entry name" value="2-NITROPROPANE DIOXYGENASE FAMILY, PUTATIVE (AFU_ORTHOLOGUE AFUA_2G09850)-RELATED"/>
    <property type="match status" value="1"/>
</dbReference>
<sequence length="340" mass="35998">MHYVTTATTRLLGIQHPIMLAGMGQTSGAELVAAVSNAGGIGVIGGVNYTPKMLREMIMELKTNLRDPNLPFGVDLLIPQVGGSARKTNIDYTKGALFELVDIMIETGTKLFVSAVGIPPKAVVDKLHAAEYGRPSQGIVGAEAGGHTGDIPTSILIPACADICKQYVSPLTGLPVQLVAAGGIYDGRGVASAMMLGASAVWIGTRFLAARESGAPEAAKKSVIESGFDSTIRSTFWSGRPLRALATPYVLDWEKNRQPEFLELQSQGKVVMEHELDKLAHEGKLTEEIEEQSVLRPMGLVAALVTKSNQSAGEIVDEIMGEAYEILTGASVLVSSTPKL</sequence>
<dbReference type="GeneID" id="89978908"/>
<dbReference type="EMBL" id="JAVRRD010000049">
    <property type="protein sequence ID" value="KAK5044472.1"/>
    <property type="molecule type" value="Genomic_DNA"/>
</dbReference>
<dbReference type="Proteomes" id="UP001358417">
    <property type="component" value="Unassembled WGS sequence"/>
</dbReference>
<gene>
    <name evidence="4" type="ORF">LTR84_010753</name>
</gene>
<keyword evidence="5" id="KW-1185">Reference proteome</keyword>
<proteinExistence type="predicted"/>
<evidence type="ECO:0000313" key="5">
    <source>
        <dbReference type="Proteomes" id="UP001358417"/>
    </source>
</evidence>
<dbReference type="Pfam" id="PF03060">
    <property type="entry name" value="NMO"/>
    <property type="match status" value="2"/>
</dbReference>
<protein>
    <recommendedName>
        <fullName evidence="6">Nitronate monooxygenase domain-containing protein</fullName>
    </recommendedName>
</protein>
<accession>A0AAV9MSI3</accession>
<name>A0AAV9MSI3_9EURO</name>
<keyword evidence="1" id="KW-0285">Flavoprotein</keyword>
<dbReference type="InterPro" id="IPR004136">
    <property type="entry name" value="NMO"/>
</dbReference>
<evidence type="ECO:0008006" key="6">
    <source>
        <dbReference type="Google" id="ProtNLM"/>
    </source>
</evidence>
<evidence type="ECO:0000256" key="3">
    <source>
        <dbReference type="ARBA" id="ARBA00023002"/>
    </source>
</evidence>
<dbReference type="CDD" id="cd04730">
    <property type="entry name" value="NPD_like"/>
    <property type="match status" value="1"/>
</dbReference>
<dbReference type="Gene3D" id="3.20.20.70">
    <property type="entry name" value="Aldolase class I"/>
    <property type="match status" value="2"/>
</dbReference>
<organism evidence="4 5">
    <name type="scientific">Exophiala bonariae</name>
    <dbReference type="NCBI Taxonomy" id="1690606"/>
    <lineage>
        <taxon>Eukaryota</taxon>
        <taxon>Fungi</taxon>
        <taxon>Dikarya</taxon>
        <taxon>Ascomycota</taxon>
        <taxon>Pezizomycotina</taxon>
        <taxon>Eurotiomycetes</taxon>
        <taxon>Chaetothyriomycetidae</taxon>
        <taxon>Chaetothyriales</taxon>
        <taxon>Herpotrichiellaceae</taxon>
        <taxon>Exophiala</taxon>
    </lineage>
</organism>